<proteinExistence type="predicted"/>
<dbReference type="PATRIC" id="fig|1202724.3.peg.2366"/>
<dbReference type="AlphaFoldDB" id="A0A0N0RQS0"/>
<reference evidence="1 2" key="1">
    <citation type="submission" date="2015-08" db="EMBL/GenBank/DDBJ databases">
        <title>Whole genome sequence of Flavobacterium akiainvivens IK-1T, from decaying Wikstroemia oahuensis, an endemic Hawaiian shrub.</title>
        <authorList>
            <person name="Wan X."/>
            <person name="Hou S."/>
            <person name="Saito J."/>
            <person name="Donachie S."/>
        </authorList>
    </citation>
    <scope>NUCLEOTIDE SEQUENCE [LARGE SCALE GENOMIC DNA]</scope>
    <source>
        <strain evidence="1 2">IK-1</strain>
    </source>
</reference>
<sequence length="136" mass="15432">MELNQLSHKIIGAAIEVHRTLGPGLLESAYNECLAYELTQNGLFIEREKTLPLKYKGISLNQGYRIDIVVERRVIIELKTVEELTDVHQAQVITYLKLGNYPLGLLINFHSKILKDGLKRIIHSNFEASHPLDGNL</sequence>
<organism evidence="1 2">
    <name type="scientific">Flavobacterium akiainvivens</name>
    <dbReference type="NCBI Taxonomy" id="1202724"/>
    <lineage>
        <taxon>Bacteria</taxon>
        <taxon>Pseudomonadati</taxon>
        <taxon>Bacteroidota</taxon>
        <taxon>Flavobacteriia</taxon>
        <taxon>Flavobacteriales</taxon>
        <taxon>Flavobacteriaceae</taxon>
        <taxon>Flavobacterium</taxon>
    </lineage>
</organism>
<dbReference type="NCBIfam" id="TIGR04256">
    <property type="entry name" value="GxxExxY"/>
    <property type="match status" value="1"/>
</dbReference>
<dbReference type="RefSeq" id="WP_054408171.1">
    <property type="nucleotide sequence ID" value="NZ_FOYA01000001.1"/>
</dbReference>
<name>A0A0N0RQS0_9FLAO</name>
<accession>A0A0N0RQS0</accession>
<comment type="caution">
    <text evidence="1">The sequence shown here is derived from an EMBL/GenBank/DDBJ whole genome shotgun (WGS) entry which is preliminary data.</text>
</comment>
<protein>
    <submittedName>
        <fullName evidence="1">GxxExxY protein</fullName>
    </submittedName>
</protein>
<dbReference type="OrthoDB" id="1119698at2"/>
<evidence type="ECO:0000313" key="2">
    <source>
        <dbReference type="Proteomes" id="UP000037755"/>
    </source>
</evidence>
<dbReference type="STRING" id="1202724.AM493_11405"/>
<gene>
    <name evidence="1" type="ORF">AM493_11405</name>
</gene>
<keyword evidence="2" id="KW-1185">Reference proteome</keyword>
<dbReference type="EMBL" id="LIYD01000005">
    <property type="protein sequence ID" value="KOS06572.1"/>
    <property type="molecule type" value="Genomic_DNA"/>
</dbReference>
<evidence type="ECO:0000313" key="1">
    <source>
        <dbReference type="EMBL" id="KOS06572.1"/>
    </source>
</evidence>
<dbReference type="Proteomes" id="UP000037755">
    <property type="component" value="Unassembled WGS sequence"/>
</dbReference>
<dbReference type="InterPro" id="IPR026350">
    <property type="entry name" value="GxxExxY"/>
</dbReference>
<dbReference type="Pfam" id="PF13366">
    <property type="entry name" value="PDDEXK_3"/>
    <property type="match status" value="1"/>
</dbReference>